<feature type="transmembrane region" description="Helical" evidence="6">
    <location>
        <begin position="52"/>
        <end position="75"/>
    </location>
</feature>
<evidence type="ECO:0000256" key="6">
    <source>
        <dbReference type="SAM" id="Phobius"/>
    </source>
</evidence>
<dbReference type="VEuPathDB" id="FungiDB:FUN_017576"/>
<dbReference type="SUPFAM" id="SSF103481">
    <property type="entry name" value="Multidrug resistance efflux transporter EmrE"/>
    <property type="match status" value="1"/>
</dbReference>
<feature type="transmembrane region" description="Helical" evidence="6">
    <location>
        <begin position="226"/>
        <end position="250"/>
    </location>
</feature>
<dbReference type="Pfam" id="PF05653">
    <property type="entry name" value="Mg_trans_NIPA"/>
    <property type="match status" value="2"/>
</dbReference>
<dbReference type="GO" id="GO:0016020">
    <property type="term" value="C:membrane"/>
    <property type="evidence" value="ECO:0007669"/>
    <property type="project" value="UniProtKB-SubCell"/>
</dbReference>
<keyword evidence="4 6" id="KW-0472">Membrane</keyword>
<evidence type="ECO:0008006" key="10">
    <source>
        <dbReference type="Google" id="ProtNLM"/>
    </source>
</evidence>
<reference evidence="8 9" key="2">
    <citation type="submission" date="2017-10" db="EMBL/GenBank/DDBJ databases">
        <title>Extensive intraspecific genome diversity in a model arbuscular mycorrhizal fungus.</title>
        <authorList>
            <person name="Chen E.C.H."/>
            <person name="Morin E."/>
            <person name="Baudet D."/>
            <person name="Noel J."/>
            <person name="Ndikumana S."/>
            <person name="Charron P."/>
            <person name="St-Onge C."/>
            <person name="Giorgi J."/>
            <person name="Grigoriev I.V."/>
            <person name="Roux C."/>
            <person name="Martin F.M."/>
            <person name="Corradi N."/>
        </authorList>
    </citation>
    <scope>NUCLEOTIDE SEQUENCE [LARGE SCALE GENOMIC DNA]</scope>
    <source>
        <strain evidence="8 9">C2</strain>
    </source>
</reference>
<dbReference type="Proteomes" id="UP000233469">
    <property type="component" value="Unassembled WGS sequence"/>
</dbReference>
<dbReference type="InterPro" id="IPR008521">
    <property type="entry name" value="Mg_trans_NIPA"/>
</dbReference>
<feature type="signal peptide" evidence="7">
    <location>
        <begin position="1"/>
        <end position="28"/>
    </location>
</feature>
<proteinExistence type="predicted"/>
<evidence type="ECO:0000256" key="1">
    <source>
        <dbReference type="ARBA" id="ARBA00004141"/>
    </source>
</evidence>
<keyword evidence="2 6" id="KW-0812">Transmembrane</keyword>
<sequence>MGPNIIIDLIFFLLWFVAGLANLSPVYSGSDLSCPLIQSNLDSTQNLKLHCLYYIITLTLGWINTFLFLTTSVICHIIKREKIKWDEEKSGLSRKSKDYKSYDPMDSRKSHVLNENIHPKELRRSACRRPLWHLGFDTYIISNIVGSVFSIGYLPIIILAPLGAVTLVFNAIFAKLLLGDIFNRQTIIGTIFIIIGAIMIAVFGVVNEPKHTLEDLIELYKRPGFIAYFSIIEFVVIVIVIANKYGDYVLDRMNQIERDPIFGWPMKKFQTFLGISYGCVGGMISSQGLIFAKSGVELLLLTIYGNNQFNRPLSWIIVAGMAIAGVLQLYFLNKGLRMCDTVILIPLSFCAFNASTIFNGLVYYNQWNRLYGWQIFLVILGIFILLSGVLVLSWKRSTAPEEDLLTGEDRRLLGQDVEGLTELYDDDDFGDFEDNIDLDSSEYRLSFEGNSSTTTGMFTFEEMIDDDDDADEKTSLLGKRSIGTRSTRSNKSNMSNNRLIHDNYGI</sequence>
<dbReference type="PANTHER" id="PTHR12570:SF86">
    <property type="entry name" value="ADR321CP"/>
    <property type="match status" value="1"/>
</dbReference>
<keyword evidence="7" id="KW-0732">Signal</keyword>
<name>A0A2N1N4A9_9GLOM</name>
<evidence type="ECO:0000313" key="8">
    <source>
        <dbReference type="EMBL" id="PKK68711.1"/>
    </source>
</evidence>
<dbReference type="VEuPathDB" id="FungiDB:RhiirFUN_022897"/>
<keyword evidence="3 6" id="KW-1133">Transmembrane helix</keyword>
<evidence type="ECO:0000256" key="2">
    <source>
        <dbReference type="ARBA" id="ARBA00022692"/>
    </source>
</evidence>
<dbReference type="InterPro" id="IPR037185">
    <property type="entry name" value="EmrE-like"/>
</dbReference>
<dbReference type="AlphaFoldDB" id="A0A2N1N4A9"/>
<dbReference type="GO" id="GO:0015095">
    <property type="term" value="F:magnesium ion transmembrane transporter activity"/>
    <property type="evidence" value="ECO:0007669"/>
    <property type="project" value="InterPro"/>
</dbReference>
<evidence type="ECO:0000256" key="5">
    <source>
        <dbReference type="SAM" id="MobiDB-lite"/>
    </source>
</evidence>
<evidence type="ECO:0000313" key="9">
    <source>
        <dbReference type="Proteomes" id="UP000233469"/>
    </source>
</evidence>
<feature type="transmembrane region" description="Helical" evidence="6">
    <location>
        <begin position="343"/>
        <end position="364"/>
    </location>
</feature>
<comment type="caution">
    <text evidence="8">The sequence shown here is derived from an EMBL/GenBank/DDBJ whole genome shotgun (WGS) entry which is preliminary data.</text>
</comment>
<feature type="chain" id="PRO_5014638422" description="DUF803-domain-containing protein" evidence="7">
    <location>
        <begin position="29"/>
        <end position="506"/>
    </location>
</feature>
<feature type="transmembrane region" description="Helical" evidence="6">
    <location>
        <begin position="131"/>
        <end position="150"/>
    </location>
</feature>
<evidence type="ECO:0000256" key="4">
    <source>
        <dbReference type="ARBA" id="ARBA00023136"/>
    </source>
</evidence>
<feature type="compositionally biased region" description="Polar residues" evidence="5">
    <location>
        <begin position="483"/>
        <end position="498"/>
    </location>
</feature>
<comment type="subcellular location">
    <subcellularLocation>
        <location evidence="1">Membrane</location>
        <topology evidence="1">Multi-pass membrane protein</topology>
    </subcellularLocation>
</comment>
<dbReference type="EMBL" id="LLXL01000812">
    <property type="protein sequence ID" value="PKK68711.1"/>
    <property type="molecule type" value="Genomic_DNA"/>
</dbReference>
<organism evidence="8 9">
    <name type="scientific">Rhizophagus irregularis</name>
    <dbReference type="NCBI Taxonomy" id="588596"/>
    <lineage>
        <taxon>Eukaryota</taxon>
        <taxon>Fungi</taxon>
        <taxon>Fungi incertae sedis</taxon>
        <taxon>Mucoromycota</taxon>
        <taxon>Glomeromycotina</taxon>
        <taxon>Glomeromycetes</taxon>
        <taxon>Glomerales</taxon>
        <taxon>Glomeraceae</taxon>
        <taxon>Rhizophagus</taxon>
    </lineage>
</organism>
<feature type="transmembrane region" description="Helical" evidence="6">
    <location>
        <begin position="271"/>
        <end position="292"/>
    </location>
</feature>
<feature type="transmembrane region" description="Helical" evidence="6">
    <location>
        <begin position="186"/>
        <end position="206"/>
    </location>
</feature>
<reference evidence="8 9" key="1">
    <citation type="submission" date="2016-04" db="EMBL/GenBank/DDBJ databases">
        <title>Genome analyses suggest a sexual origin of heterokaryosis in a supposedly ancient asexual fungus.</title>
        <authorList>
            <person name="Ropars J."/>
            <person name="Sedzielewska K."/>
            <person name="Noel J."/>
            <person name="Charron P."/>
            <person name="Farinelli L."/>
            <person name="Marton T."/>
            <person name="Kruger M."/>
            <person name="Pelin A."/>
            <person name="Brachmann A."/>
            <person name="Corradi N."/>
        </authorList>
    </citation>
    <scope>NUCLEOTIDE SEQUENCE [LARGE SCALE GENOMIC DNA]</scope>
    <source>
        <strain evidence="8 9">C2</strain>
    </source>
</reference>
<protein>
    <recommendedName>
        <fullName evidence="10">DUF803-domain-containing protein</fullName>
    </recommendedName>
</protein>
<evidence type="ECO:0000256" key="7">
    <source>
        <dbReference type="SAM" id="SignalP"/>
    </source>
</evidence>
<feature type="transmembrane region" description="Helical" evidence="6">
    <location>
        <begin position="156"/>
        <end position="174"/>
    </location>
</feature>
<feature type="transmembrane region" description="Helical" evidence="6">
    <location>
        <begin position="370"/>
        <end position="392"/>
    </location>
</feature>
<dbReference type="VEuPathDB" id="FungiDB:RhiirA1_532603"/>
<feature type="transmembrane region" description="Helical" evidence="6">
    <location>
        <begin position="312"/>
        <end position="331"/>
    </location>
</feature>
<evidence type="ECO:0000256" key="3">
    <source>
        <dbReference type="ARBA" id="ARBA00022989"/>
    </source>
</evidence>
<gene>
    <name evidence="8" type="ORF">RhiirC2_713170</name>
</gene>
<accession>A0A2N1N4A9</accession>
<feature type="region of interest" description="Disordered" evidence="5">
    <location>
        <begin position="475"/>
        <end position="506"/>
    </location>
</feature>
<dbReference type="PANTHER" id="PTHR12570">
    <property type="match status" value="1"/>
</dbReference>